<evidence type="ECO:0000313" key="5">
    <source>
        <dbReference type="Proteomes" id="UP000238218"/>
    </source>
</evidence>
<protein>
    <recommendedName>
        <fullName evidence="2">Protein Thf1</fullName>
    </recommendedName>
</protein>
<dbReference type="InterPro" id="IPR017499">
    <property type="entry name" value="Thf1"/>
</dbReference>
<feature type="region of interest" description="Disordered" evidence="3">
    <location>
        <begin position="210"/>
        <end position="231"/>
    </location>
</feature>
<name>A0ABX5FAS1_9CHRO</name>
<dbReference type="PANTHER" id="PTHR34793">
    <property type="entry name" value="PROTEIN THYLAKOID FORMATION 1, CHLOROPLASTIC"/>
    <property type="match status" value="1"/>
</dbReference>
<evidence type="ECO:0000256" key="2">
    <source>
        <dbReference type="HAMAP-Rule" id="MF_01843"/>
    </source>
</evidence>
<dbReference type="NCBIfam" id="TIGR03060">
    <property type="entry name" value="PS_II_psb29"/>
    <property type="match status" value="1"/>
</dbReference>
<evidence type="ECO:0000256" key="1">
    <source>
        <dbReference type="ARBA" id="ARBA00023054"/>
    </source>
</evidence>
<comment type="function">
    <text evidence="2">May be involved in photosynthetic membrane biogenesis.</text>
</comment>
<comment type="caution">
    <text evidence="4">The sequence shown here is derived from an EMBL/GenBank/DDBJ whole genome shotgun (WGS) entry which is preliminary data.</text>
</comment>
<reference evidence="4 5" key="1">
    <citation type="submission" date="2018-03" db="EMBL/GenBank/DDBJ databases">
        <title>The ancient ancestry and fast evolution of plastids.</title>
        <authorList>
            <person name="Moore K.R."/>
            <person name="Magnabosco C."/>
            <person name="Momper L."/>
            <person name="Gold D.A."/>
            <person name="Bosak T."/>
            <person name="Fournier G.P."/>
        </authorList>
    </citation>
    <scope>NUCLEOTIDE SEQUENCE [LARGE SCALE GENOMIC DNA]</scope>
    <source>
        <strain evidence="4 5">CCALA 015</strain>
    </source>
</reference>
<accession>A0ABX5FAS1</accession>
<comment type="similarity">
    <text evidence="2">Belongs to the THF1 family.</text>
</comment>
<dbReference type="Pfam" id="PF11264">
    <property type="entry name" value="ThylakoidFormat"/>
    <property type="match status" value="1"/>
</dbReference>
<dbReference type="PANTHER" id="PTHR34793:SF1">
    <property type="entry name" value="PROTEIN THYLAKOID FORMATION 1, CHLOROPLASTIC"/>
    <property type="match status" value="1"/>
</dbReference>
<organism evidence="4 5">
    <name type="scientific">Aphanothece cf. minutissima CCALA 015</name>
    <dbReference type="NCBI Taxonomy" id="2107695"/>
    <lineage>
        <taxon>Bacteria</taxon>
        <taxon>Bacillati</taxon>
        <taxon>Cyanobacteriota</taxon>
        <taxon>Cyanophyceae</taxon>
        <taxon>Oscillatoriophycideae</taxon>
        <taxon>Chroococcales</taxon>
        <taxon>Aphanothecaceae</taxon>
        <taxon>Aphanothece</taxon>
    </lineage>
</organism>
<sequence length="231" mass="25223">MSAALTVADSKRAFHGAFPHVISPLYRRMVDELLVELHLLSRQKGFQSDPLFAVGLVQVFDGFARGYRPEAQKAPLFQALCASSGFDGPDLRRQCEEALAAMGRHSQAEVRQWIESQGAGAPPPVATALAGIRRPDFHYSRLMAVGLLALLEQALADDAMEPQALRQLAHDIGASMGLLRDRLDKDLALYASNLEKMSMAVELMEETVAAERRRRERQAVSGSPEGVPSAS</sequence>
<keyword evidence="5" id="KW-1185">Reference proteome</keyword>
<dbReference type="HAMAP" id="MF_01843">
    <property type="entry name" value="Thf1"/>
    <property type="match status" value="1"/>
</dbReference>
<dbReference type="RefSeq" id="WP_106220055.1">
    <property type="nucleotide sequence ID" value="NZ_PVWP01000002.1"/>
</dbReference>
<keyword evidence="1 2" id="KW-0175">Coiled coil</keyword>
<gene>
    <name evidence="2" type="primary">thf1</name>
    <name evidence="4" type="ORF">C7B81_04330</name>
</gene>
<evidence type="ECO:0000313" key="4">
    <source>
        <dbReference type="EMBL" id="PSB38785.1"/>
    </source>
</evidence>
<proteinExistence type="inferred from homology"/>
<dbReference type="EMBL" id="PVWP01000002">
    <property type="protein sequence ID" value="PSB38785.1"/>
    <property type="molecule type" value="Genomic_DNA"/>
</dbReference>
<dbReference type="Proteomes" id="UP000238218">
    <property type="component" value="Unassembled WGS sequence"/>
</dbReference>
<evidence type="ECO:0000256" key="3">
    <source>
        <dbReference type="SAM" id="MobiDB-lite"/>
    </source>
</evidence>